<dbReference type="AlphaFoldDB" id="A0A0M2NCG8"/>
<dbReference type="PROSITE" id="PS00061">
    <property type="entry name" value="ADH_SHORT"/>
    <property type="match status" value="1"/>
</dbReference>
<reference evidence="3 4" key="1">
    <citation type="submission" date="2015-04" db="EMBL/GenBank/DDBJ databases">
        <title>Draft genome sequence of bacteremic isolate Catabacter hongkongensis type strain HKU16T.</title>
        <authorList>
            <person name="Lau S.K."/>
            <person name="Teng J.L."/>
            <person name="Huang Y."/>
            <person name="Curreem S.O."/>
            <person name="Tsui S.K."/>
            <person name="Woo P.C."/>
        </authorList>
    </citation>
    <scope>NUCLEOTIDE SEQUENCE [LARGE SCALE GENOMIC DNA]</scope>
    <source>
        <strain evidence="3 4">HKU16</strain>
    </source>
</reference>
<dbReference type="PATRIC" id="fig|270498.16.peg.1295"/>
<dbReference type="Gene3D" id="3.40.50.720">
    <property type="entry name" value="NAD(P)-binding Rossmann-like Domain"/>
    <property type="match status" value="1"/>
</dbReference>
<evidence type="ECO:0000256" key="1">
    <source>
        <dbReference type="ARBA" id="ARBA00006484"/>
    </source>
</evidence>
<dbReference type="GO" id="GO:0004316">
    <property type="term" value="F:3-oxoacyl-[acyl-carrier-protein] reductase (NADPH) activity"/>
    <property type="evidence" value="ECO:0007669"/>
    <property type="project" value="UniProtKB-EC"/>
</dbReference>
<dbReference type="InterPro" id="IPR036291">
    <property type="entry name" value="NAD(P)-bd_dom_sf"/>
</dbReference>
<comment type="similarity">
    <text evidence="1">Belongs to the short-chain dehydrogenases/reductases (SDR) family.</text>
</comment>
<proteinExistence type="inferred from homology"/>
<dbReference type="STRING" id="270498.CHK_2549"/>
<gene>
    <name evidence="3" type="ORF">CHK_2549</name>
</gene>
<dbReference type="EC" id="1.1.1.100" evidence="3"/>
<name>A0A0M2NCG8_9FIRM</name>
<dbReference type="PANTHER" id="PTHR42760">
    <property type="entry name" value="SHORT-CHAIN DEHYDROGENASES/REDUCTASES FAMILY MEMBER"/>
    <property type="match status" value="1"/>
</dbReference>
<dbReference type="OrthoDB" id="9803333at2"/>
<dbReference type="SUPFAM" id="SSF51735">
    <property type="entry name" value="NAD(P)-binding Rossmann-fold domains"/>
    <property type="match status" value="1"/>
</dbReference>
<dbReference type="GO" id="GO:0008206">
    <property type="term" value="P:bile acid metabolic process"/>
    <property type="evidence" value="ECO:0007669"/>
    <property type="project" value="UniProtKB-ARBA"/>
</dbReference>
<dbReference type="Proteomes" id="UP000034076">
    <property type="component" value="Unassembled WGS sequence"/>
</dbReference>
<keyword evidence="4" id="KW-1185">Reference proteome</keyword>
<evidence type="ECO:0000313" key="4">
    <source>
        <dbReference type="Proteomes" id="UP000034076"/>
    </source>
</evidence>
<dbReference type="FunFam" id="3.40.50.720:FF:000084">
    <property type="entry name" value="Short-chain dehydrogenase reductase"/>
    <property type="match status" value="1"/>
</dbReference>
<keyword evidence="2 3" id="KW-0560">Oxidoreductase</keyword>
<dbReference type="Pfam" id="PF13561">
    <property type="entry name" value="adh_short_C2"/>
    <property type="match status" value="1"/>
</dbReference>
<dbReference type="PANTHER" id="PTHR42760:SF105">
    <property type="entry name" value="SORBITOL-6-PHOSPHATE 2-DEHYDROGENASE"/>
    <property type="match status" value="1"/>
</dbReference>
<dbReference type="InterPro" id="IPR020904">
    <property type="entry name" value="Sc_DH/Rdtase_CS"/>
</dbReference>
<protein>
    <submittedName>
        <fullName evidence="3">3-oxoacyl-[acyl-carrier protein] reductase</fullName>
        <ecNumber evidence="3">1.1.1.100</ecNumber>
    </submittedName>
</protein>
<accession>A0A0M2NCG8</accession>
<evidence type="ECO:0000256" key="2">
    <source>
        <dbReference type="ARBA" id="ARBA00023002"/>
    </source>
</evidence>
<dbReference type="CDD" id="cd05233">
    <property type="entry name" value="SDR_c"/>
    <property type="match status" value="1"/>
</dbReference>
<dbReference type="EMBL" id="LAYJ01000115">
    <property type="protein sequence ID" value="KKI49933.1"/>
    <property type="molecule type" value="Genomic_DNA"/>
</dbReference>
<sequence>MKLEQKNAVVTGAGSGLGLAVAERFAQEGADVAILDLNIGKGTQEAERIAKATGRKVVAYQVDVANKVSVQKAFEAVERDFGAIHIFLNSAGISKIVPFLECSEQLWDQTLDINLKGAFLCCQAAVRSMVNHQVGGSVINMSSQSGRAGTSQYQAYCASKFGIVGLTQSIAQEFARQGIRANTICPGVVFTPLWDQQLEDYARKRNLQPEEVKPYFENSIPAGRLCTVEDVANAAVFLAEDASAYMTGQSLMLCGGAHML</sequence>
<evidence type="ECO:0000313" key="3">
    <source>
        <dbReference type="EMBL" id="KKI49933.1"/>
    </source>
</evidence>
<comment type="caution">
    <text evidence="3">The sequence shown here is derived from an EMBL/GenBank/DDBJ whole genome shotgun (WGS) entry which is preliminary data.</text>
</comment>
<dbReference type="PRINTS" id="PR00081">
    <property type="entry name" value="GDHRDH"/>
</dbReference>
<dbReference type="PRINTS" id="PR00080">
    <property type="entry name" value="SDRFAMILY"/>
</dbReference>
<dbReference type="RefSeq" id="WP_046444367.1">
    <property type="nucleotide sequence ID" value="NZ_JAXDTA010000023.1"/>
</dbReference>
<organism evidence="3 4">
    <name type="scientific">Christensenella hongkongensis</name>
    <dbReference type="NCBI Taxonomy" id="270498"/>
    <lineage>
        <taxon>Bacteria</taxon>
        <taxon>Bacillati</taxon>
        <taxon>Bacillota</taxon>
        <taxon>Clostridia</taxon>
        <taxon>Christensenellales</taxon>
        <taxon>Christensenellaceae</taxon>
        <taxon>Christensenella</taxon>
    </lineage>
</organism>
<dbReference type="InterPro" id="IPR002347">
    <property type="entry name" value="SDR_fam"/>
</dbReference>